<evidence type="ECO:0000313" key="5">
    <source>
        <dbReference type="EMBL" id="CAO87692.1"/>
    </source>
</evidence>
<evidence type="ECO:0000256" key="1">
    <source>
        <dbReference type="ARBA" id="ARBA00022793"/>
    </source>
</evidence>
<dbReference type="Pfam" id="PF02666">
    <property type="entry name" value="PS_Dcarbxylase"/>
    <property type="match status" value="1"/>
</dbReference>
<accession>A8YJS2</accession>
<keyword evidence="1" id="KW-0210">Decarboxylase</keyword>
<dbReference type="InterPro" id="IPR003817">
    <property type="entry name" value="PS_Dcarbxylase"/>
</dbReference>
<organism evidence="5">
    <name type="scientific">Microcystis aeruginosa (strain PCC 7806)</name>
    <dbReference type="NCBI Taxonomy" id="267872"/>
    <lineage>
        <taxon>Bacteria</taxon>
        <taxon>Bacillati</taxon>
        <taxon>Cyanobacteriota</taxon>
        <taxon>Cyanophyceae</taxon>
        <taxon>Oscillatoriophycideae</taxon>
        <taxon>Chroococcales</taxon>
        <taxon>Microcystaceae</taxon>
        <taxon>Microcystis</taxon>
    </lineage>
</organism>
<dbReference type="GO" id="GO:0004609">
    <property type="term" value="F:phosphatidylserine decarboxylase activity"/>
    <property type="evidence" value="ECO:0007669"/>
    <property type="project" value="InterPro"/>
</dbReference>
<dbReference type="EMBL" id="AM778951">
    <property type="protein sequence ID" value="CAO87692.1"/>
    <property type="molecule type" value="Genomic_DNA"/>
</dbReference>
<sequence length="70" mass="7771">MALINEKVRQEVVGKTVSKGEMISTFLFGGSDIVMVFERQSNVNITATVGVHYPVRSQYAYSNIAKLLSF</sequence>
<name>A8YJS2_MICA7</name>
<evidence type="ECO:0000256" key="2">
    <source>
        <dbReference type="ARBA" id="ARBA00023145"/>
    </source>
</evidence>
<protein>
    <submittedName>
        <fullName evidence="5">Uncharacterized protein</fullName>
    </submittedName>
</protein>
<proteinExistence type="predicted"/>
<evidence type="ECO:0000256" key="3">
    <source>
        <dbReference type="ARBA" id="ARBA00023239"/>
    </source>
</evidence>
<keyword evidence="2" id="KW-0865">Zymogen</keyword>
<keyword evidence="4" id="KW-0670">Pyruvate</keyword>
<reference evidence="5" key="1">
    <citation type="submission" date="2007-08" db="EMBL/GenBank/DDBJ databases">
        <authorList>
            <person name="Frangeul L."/>
        </authorList>
    </citation>
    <scope>NUCLEOTIDE SEQUENCE</scope>
    <source>
        <strain evidence="5">PCC 7806</strain>
    </source>
</reference>
<evidence type="ECO:0000256" key="4">
    <source>
        <dbReference type="ARBA" id="ARBA00023317"/>
    </source>
</evidence>
<gene>
    <name evidence="5" type="ORF">IPF_5326</name>
</gene>
<keyword evidence="3" id="KW-0456">Lyase</keyword>
<dbReference type="AlphaFoldDB" id="A8YJS2"/>
<dbReference type="GO" id="GO:0008654">
    <property type="term" value="P:phospholipid biosynthetic process"/>
    <property type="evidence" value="ECO:0007669"/>
    <property type="project" value="InterPro"/>
</dbReference>